<evidence type="ECO:0000256" key="5">
    <source>
        <dbReference type="ARBA" id="ARBA00023125"/>
    </source>
</evidence>
<keyword evidence="3" id="KW-0677">Repeat</keyword>
<dbReference type="HAMAP" id="MF_01008">
    <property type="entry name" value="MraZ"/>
    <property type="match status" value="1"/>
</dbReference>
<evidence type="ECO:0000313" key="10">
    <source>
        <dbReference type="Proteomes" id="UP001597237"/>
    </source>
</evidence>
<dbReference type="InterPro" id="IPR020603">
    <property type="entry name" value="MraZ_dom"/>
</dbReference>
<dbReference type="Proteomes" id="UP001597237">
    <property type="component" value="Unassembled WGS sequence"/>
</dbReference>
<evidence type="ECO:0000256" key="6">
    <source>
        <dbReference type="ARBA" id="ARBA00023163"/>
    </source>
</evidence>
<comment type="caution">
    <text evidence="9">The sequence shown here is derived from an EMBL/GenBank/DDBJ whole genome shotgun (WGS) entry which is preliminary data.</text>
</comment>
<dbReference type="EMBL" id="JBHUEY010000012">
    <property type="protein sequence ID" value="MFD1785849.1"/>
    <property type="molecule type" value="Genomic_DNA"/>
</dbReference>
<keyword evidence="2 7" id="KW-0963">Cytoplasm</keyword>
<comment type="subunit">
    <text evidence="7">Forms oligomers.</text>
</comment>
<dbReference type="InterPro" id="IPR035642">
    <property type="entry name" value="MraZ_N"/>
</dbReference>
<keyword evidence="5 7" id="KW-0238">DNA-binding</keyword>
<accession>A0ABW4N7G3</accession>
<dbReference type="SUPFAM" id="SSF89447">
    <property type="entry name" value="AbrB/MazE/MraZ-like"/>
    <property type="match status" value="1"/>
</dbReference>
<dbReference type="InterPro" id="IPR003444">
    <property type="entry name" value="MraZ"/>
</dbReference>
<dbReference type="InterPro" id="IPR038619">
    <property type="entry name" value="MraZ_sf"/>
</dbReference>
<feature type="domain" description="SpoVT-AbrB" evidence="8">
    <location>
        <begin position="5"/>
        <end position="51"/>
    </location>
</feature>
<dbReference type="InterPro" id="IPR007159">
    <property type="entry name" value="SpoVT-AbrB_dom"/>
</dbReference>
<dbReference type="RefSeq" id="WP_377283427.1">
    <property type="nucleotide sequence ID" value="NZ_JBHRSI010000009.1"/>
</dbReference>
<dbReference type="PANTHER" id="PTHR34701">
    <property type="entry name" value="TRANSCRIPTIONAL REGULATOR MRAZ"/>
    <property type="match status" value="1"/>
</dbReference>
<protein>
    <recommendedName>
        <fullName evidence="1 7">Transcriptional regulator MraZ</fullName>
    </recommendedName>
</protein>
<name>A0ABW4N7G3_9CAUL</name>
<dbReference type="PROSITE" id="PS51740">
    <property type="entry name" value="SPOVT_ABRB"/>
    <property type="match status" value="2"/>
</dbReference>
<organism evidence="9 10">
    <name type="scientific">Phenylobacterium terrae</name>
    <dbReference type="NCBI Taxonomy" id="2665495"/>
    <lineage>
        <taxon>Bacteria</taxon>
        <taxon>Pseudomonadati</taxon>
        <taxon>Pseudomonadota</taxon>
        <taxon>Alphaproteobacteria</taxon>
        <taxon>Caulobacterales</taxon>
        <taxon>Caulobacteraceae</taxon>
        <taxon>Phenylobacterium</taxon>
    </lineage>
</organism>
<dbReference type="InterPro" id="IPR035644">
    <property type="entry name" value="MraZ_C"/>
</dbReference>
<keyword evidence="4 7" id="KW-0805">Transcription regulation</keyword>
<comment type="similarity">
    <text evidence="7">Belongs to the MraZ family.</text>
</comment>
<dbReference type="Gene3D" id="3.40.1550.20">
    <property type="entry name" value="Transcriptional regulator MraZ domain"/>
    <property type="match status" value="1"/>
</dbReference>
<evidence type="ECO:0000256" key="4">
    <source>
        <dbReference type="ARBA" id="ARBA00023015"/>
    </source>
</evidence>
<dbReference type="CDD" id="cd16320">
    <property type="entry name" value="MraZ_N"/>
    <property type="match status" value="1"/>
</dbReference>
<evidence type="ECO:0000256" key="1">
    <source>
        <dbReference type="ARBA" id="ARBA00013860"/>
    </source>
</evidence>
<evidence type="ECO:0000256" key="3">
    <source>
        <dbReference type="ARBA" id="ARBA00022737"/>
    </source>
</evidence>
<feature type="domain" description="SpoVT-AbrB" evidence="8">
    <location>
        <begin position="80"/>
        <end position="123"/>
    </location>
</feature>
<evidence type="ECO:0000259" key="8">
    <source>
        <dbReference type="PROSITE" id="PS51740"/>
    </source>
</evidence>
<dbReference type="InterPro" id="IPR037914">
    <property type="entry name" value="SpoVT-AbrB_sf"/>
</dbReference>
<gene>
    <name evidence="7" type="primary">mraZ</name>
    <name evidence="9" type="ORF">ACFSC0_20820</name>
</gene>
<evidence type="ECO:0000313" key="9">
    <source>
        <dbReference type="EMBL" id="MFD1785849.1"/>
    </source>
</evidence>
<dbReference type="CDD" id="cd16321">
    <property type="entry name" value="MraZ_C"/>
    <property type="match status" value="1"/>
</dbReference>
<reference evidence="10" key="1">
    <citation type="journal article" date="2019" name="Int. J. Syst. Evol. Microbiol.">
        <title>The Global Catalogue of Microorganisms (GCM) 10K type strain sequencing project: providing services to taxonomists for standard genome sequencing and annotation.</title>
        <authorList>
            <consortium name="The Broad Institute Genomics Platform"/>
            <consortium name="The Broad Institute Genome Sequencing Center for Infectious Disease"/>
            <person name="Wu L."/>
            <person name="Ma J."/>
        </authorList>
    </citation>
    <scope>NUCLEOTIDE SEQUENCE [LARGE SCALE GENOMIC DNA]</scope>
    <source>
        <strain evidence="10">DFY28</strain>
    </source>
</reference>
<evidence type="ECO:0000256" key="2">
    <source>
        <dbReference type="ARBA" id="ARBA00022490"/>
    </source>
</evidence>
<proteinExistence type="inferred from homology"/>
<dbReference type="PANTHER" id="PTHR34701:SF1">
    <property type="entry name" value="TRANSCRIPTIONAL REGULATOR MRAZ"/>
    <property type="match status" value="1"/>
</dbReference>
<keyword evidence="6 7" id="KW-0804">Transcription</keyword>
<comment type="subcellular location">
    <subcellularLocation>
        <location evidence="7">Cytoplasm</location>
        <location evidence="7">Nucleoid</location>
    </subcellularLocation>
</comment>
<evidence type="ECO:0000256" key="7">
    <source>
        <dbReference type="HAMAP-Rule" id="MF_01008"/>
    </source>
</evidence>
<dbReference type="Pfam" id="PF02381">
    <property type="entry name" value="MraZ"/>
    <property type="match status" value="1"/>
</dbReference>
<sequence length="155" mass="17077">MFLSTFEKQLDAKRRLVVPQDFRALAAGPFEGVFCFPSIEADCIEGGGKALFDRYMGVIEELDFGDSLRSALETSVLGGMAKLSFDTAGRITLPESLCDMFGLTDWVVIVGLGDRFQIWQREAFQAHRAAQRELAREGLAQLRAQQRAARAGGAQ</sequence>
<keyword evidence="10" id="KW-1185">Reference proteome</keyword>